<evidence type="ECO:0000313" key="3">
    <source>
        <dbReference type="Proteomes" id="UP000799777"/>
    </source>
</evidence>
<keyword evidence="3" id="KW-1185">Reference proteome</keyword>
<name>A0A9P4H209_9PLEO</name>
<protein>
    <submittedName>
        <fullName evidence="2">Uncharacterized protein</fullName>
    </submittedName>
</protein>
<feature type="region of interest" description="Disordered" evidence="1">
    <location>
        <begin position="61"/>
        <end position="93"/>
    </location>
</feature>
<dbReference type="EMBL" id="ML978249">
    <property type="protein sequence ID" value="KAF2026127.1"/>
    <property type="molecule type" value="Genomic_DNA"/>
</dbReference>
<evidence type="ECO:0000256" key="1">
    <source>
        <dbReference type="SAM" id="MobiDB-lite"/>
    </source>
</evidence>
<dbReference type="AlphaFoldDB" id="A0A9P4H209"/>
<reference evidence="2" key="1">
    <citation type="journal article" date="2020" name="Stud. Mycol.">
        <title>101 Dothideomycetes genomes: a test case for predicting lifestyles and emergence of pathogens.</title>
        <authorList>
            <person name="Haridas S."/>
            <person name="Albert R."/>
            <person name="Binder M."/>
            <person name="Bloem J."/>
            <person name="Labutti K."/>
            <person name="Salamov A."/>
            <person name="Andreopoulos B."/>
            <person name="Baker S."/>
            <person name="Barry K."/>
            <person name="Bills G."/>
            <person name="Bluhm B."/>
            <person name="Cannon C."/>
            <person name="Castanera R."/>
            <person name="Culley D."/>
            <person name="Daum C."/>
            <person name="Ezra D."/>
            <person name="Gonzalez J."/>
            <person name="Henrissat B."/>
            <person name="Kuo A."/>
            <person name="Liang C."/>
            <person name="Lipzen A."/>
            <person name="Lutzoni F."/>
            <person name="Magnuson J."/>
            <person name="Mondo S."/>
            <person name="Nolan M."/>
            <person name="Ohm R."/>
            <person name="Pangilinan J."/>
            <person name="Park H.-J."/>
            <person name="Ramirez L."/>
            <person name="Alfaro M."/>
            <person name="Sun H."/>
            <person name="Tritt A."/>
            <person name="Yoshinaga Y."/>
            <person name="Zwiers L.-H."/>
            <person name="Turgeon B."/>
            <person name="Goodwin S."/>
            <person name="Spatafora J."/>
            <person name="Crous P."/>
            <person name="Grigoriev I."/>
        </authorList>
    </citation>
    <scope>NUCLEOTIDE SEQUENCE</scope>
    <source>
        <strain evidence="2">CBS 110217</strain>
    </source>
</reference>
<dbReference type="Proteomes" id="UP000799777">
    <property type="component" value="Unassembled WGS sequence"/>
</dbReference>
<accession>A0A9P4H209</accession>
<evidence type="ECO:0000313" key="2">
    <source>
        <dbReference type="EMBL" id="KAF2026127.1"/>
    </source>
</evidence>
<gene>
    <name evidence="2" type="ORF">EK21DRAFT_116131</name>
</gene>
<sequence length="184" mass="21088">MPPQSFQTRLIILLKGSVYRLKRSEQRTREYHLDLLTLANSEHEEYRDMLHPEDSLYDNNAIGTGVDADDHATAPTTEAGDTNADIDSKPAPSKRALEIRIHEFRMAEQRAKHSLIRYEVAMRNKQDLEAKKSTSQERWKKFCAGREERRVQRERLKMRITKGRVLEKGRGLGEGGESVAAKVG</sequence>
<proteinExistence type="predicted"/>
<comment type="caution">
    <text evidence="2">The sequence shown here is derived from an EMBL/GenBank/DDBJ whole genome shotgun (WGS) entry which is preliminary data.</text>
</comment>
<organism evidence="2 3">
    <name type="scientific">Setomelanomma holmii</name>
    <dbReference type="NCBI Taxonomy" id="210430"/>
    <lineage>
        <taxon>Eukaryota</taxon>
        <taxon>Fungi</taxon>
        <taxon>Dikarya</taxon>
        <taxon>Ascomycota</taxon>
        <taxon>Pezizomycotina</taxon>
        <taxon>Dothideomycetes</taxon>
        <taxon>Pleosporomycetidae</taxon>
        <taxon>Pleosporales</taxon>
        <taxon>Pleosporineae</taxon>
        <taxon>Phaeosphaeriaceae</taxon>
        <taxon>Setomelanomma</taxon>
    </lineage>
</organism>